<proteinExistence type="predicted"/>
<reference evidence="3" key="1">
    <citation type="submission" date="2024-06" db="EMBL/GenBank/DDBJ databases">
        <authorList>
            <person name="Coelho C."/>
            <person name="Bento M."/>
            <person name="Garcia E."/>
            <person name="Camelo A."/>
            <person name="Brandao I."/>
            <person name="Espirito Santo C."/>
            <person name="Trovao J."/>
            <person name="Verissimo A."/>
            <person name="Costa J."/>
            <person name="Tiago I."/>
        </authorList>
    </citation>
    <scope>NUCLEOTIDE SEQUENCE</scope>
    <source>
        <strain evidence="3">KWT182</strain>
    </source>
</reference>
<evidence type="ECO:0000313" key="3">
    <source>
        <dbReference type="EMBL" id="XBS68941.1"/>
    </source>
</evidence>
<name>A0AAU7Q9Q9_9GAMM</name>
<dbReference type="Pfam" id="PF04264">
    <property type="entry name" value="YceI"/>
    <property type="match status" value="1"/>
</dbReference>
<feature type="domain" description="Lipid/polyisoprenoid-binding YceI-like" evidence="2">
    <location>
        <begin position="28"/>
        <end position="192"/>
    </location>
</feature>
<dbReference type="PANTHER" id="PTHR34406:SF1">
    <property type="entry name" value="PROTEIN YCEI"/>
    <property type="match status" value="1"/>
</dbReference>
<dbReference type="Gene3D" id="2.40.128.110">
    <property type="entry name" value="Lipid/polyisoprenoid-binding, YceI-like"/>
    <property type="match status" value="1"/>
</dbReference>
<accession>A0AAU7Q9Q9</accession>
<gene>
    <name evidence="3" type="ORF">ABK905_20690</name>
</gene>
<dbReference type="PANTHER" id="PTHR34406">
    <property type="entry name" value="PROTEIN YCEI"/>
    <property type="match status" value="1"/>
</dbReference>
<protein>
    <submittedName>
        <fullName evidence="3">YceI family protein</fullName>
    </submittedName>
</protein>
<dbReference type="EMBL" id="CP157947">
    <property type="protein sequence ID" value="XBS68941.1"/>
    <property type="molecule type" value="Genomic_DNA"/>
</dbReference>
<dbReference type="SUPFAM" id="SSF101874">
    <property type="entry name" value="YceI-like"/>
    <property type="match status" value="1"/>
</dbReference>
<dbReference type="SMART" id="SM00867">
    <property type="entry name" value="YceI"/>
    <property type="match status" value="1"/>
</dbReference>
<evidence type="ECO:0000259" key="2">
    <source>
        <dbReference type="SMART" id="SM00867"/>
    </source>
</evidence>
<keyword evidence="1" id="KW-0732">Signal</keyword>
<dbReference type="InterPro" id="IPR007372">
    <property type="entry name" value="Lipid/polyisoprenoid-bd_YceI"/>
</dbReference>
<dbReference type="AlphaFoldDB" id="A0AAU7Q9Q9"/>
<organism evidence="3">
    <name type="scientific">Acerihabitans sp. KWT182</name>
    <dbReference type="NCBI Taxonomy" id="3157919"/>
    <lineage>
        <taxon>Bacteria</taxon>
        <taxon>Pseudomonadati</taxon>
        <taxon>Pseudomonadota</taxon>
        <taxon>Gammaproteobacteria</taxon>
        <taxon>Enterobacterales</taxon>
        <taxon>Pectobacteriaceae</taxon>
        <taxon>Acerihabitans</taxon>
    </lineage>
</organism>
<dbReference type="InterPro" id="IPR036761">
    <property type="entry name" value="TTHA0802/YceI-like_sf"/>
</dbReference>
<feature type="chain" id="PRO_5043739380" evidence="1">
    <location>
        <begin position="25"/>
        <end position="194"/>
    </location>
</feature>
<sequence>MINVKKIAFPIILAVGALSGFARAETQTYAMDPAHTSVVFSWNHFGFSNPTANFSNVTGNIVLDDKQMTHSKVDVTIPIDSVDTHVQKLTEEFKGKDYFDQATYPDATFHSTKIVSEGGHKYKVYGDLKIKDITKPVVLNAVLNKKGEHPMEKKPAVGFDATTTIKRAEFGLDKFVPMVSDAVKITISTEAIVK</sequence>
<feature type="signal peptide" evidence="1">
    <location>
        <begin position="1"/>
        <end position="24"/>
    </location>
</feature>
<evidence type="ECO:0000256" key="1">
    <source>
        <dbReference type="SAM" id="SignalP"/>
    </source>
</evidence>